<dbReference type="InterPro" id="IPR036396">
    <property type="entry name" value="Cyt_P450_sf"/>
</dbReference>
<dbReference type="EMBL" id="JAELXT010000007">
    <property type="protein sequence ID" value="MBJ6125586.1"/>
    <property type="molecule type" value="Genomic_DNA"/>
</dbReference>
<reference evidence="4" key="1">
    <citation type="submission" date="2020-12" db="EMBL/GenBank/DDBJ databases">
        <title>Hymenobacter sp.</title>
        <authorList>
            <person name="Kim M.K."/>
        </authorList>
    </citation>
    <scope>NUCLEOTIDE SEQUENCE [LARGE SCALE GENOMIC DNA]</scope>
    <source>
        <strain evidence="4">BT325</strain>
    </source>
</reference>
<dbReference type="Proteomes" id="UP000620670">
    <property type="component" value="Unassembled WGS sequence"/>
</dbReference>
<organism evidence="3 4">
    <name type="scientific">Microvirga splendida</name>
    <dbReference type="NCBI Taxonomy" id="2795727"/>
    <lineage>
        <taxon>Bacteria</taxon>
        <taxon>Pseudomonadati</taxon>
        <taxon>Pseudomonadota</taxon>
        <taxon>Alphaproteobacteria</taxon>
        <taxon>Hyphomicrobiales</taxon>
        <taxon>Methylobacteriaceae</taxon>
        <taxon>Microvirga</taxon>
    </lineage>
</organism>
<sequence>MSNNRQPDWDPRSPAVFDDQIAAYDRMRGRCPVARSDYLHWSVFRHADVLRVLEDHGTFSNVVSRHPSVPNGMDPPEHTAYRALIEPYFAPERVRAFQPVCRGVAADLVGQLPAGGGVELMGGFARDFALRIQCAFMGWPAELHEPLRQWTHRNQEATLSGDRAATAAVALEFDGFVRGLLDARRKAGNAAPDDVTTRLLRERIGDRPLRDEEIVSIVRNWTVGELGTIAASVGILAHYLAAHPDLQRRIREDPSLLPAAIDEILRIHAPLIANRRMTTRAVEIGGRRLEAGARISLIWASANRDEAVFGDPDEFRLDRDSAHNLLYGAGIHVCPGAELARLELRVVMEELLARTRAFALMPDKPPVRATYPAGGFTSLALWVERCS</sequence>
<dbReference type="InterPro" id="IPR001128">
    <property type="entry name" value="Cyt_P450"/>
</dbReference>
<proteinExistence type="inferred from homology"/>
<comment type="caution">
    <text evidence="3">The sequence shown here is derived from an EMBL/GenBank/DDBJ whole genome shotgun (WGS) entry which is preliminary data.</text>
</comment>
<accession>A0ABS0XZV4</accession>
<keyword evidence="4" id="KW-1185">Reference proteome</keyword>
<dbReference type="CDD" id="cd11079">
    <property type="entry name" value="Cyp_unk"/>
    <property type="match status" value="1"/>
</dbReference>
<dbReference type="Pfam" id="PF00067">
    <property type="entry name" value="p450"/>
    <property type="match status" value="1"/>
</dbReference>
<dbReference type="SUPFAM" id="SSF48264">
    <property type="entry name" value="Cytochrome P450"/>
    <property type="match status" value="1"/>
</dbReference>
<evidence type="ECO:0000256" key="2">
    <source>
        <dbReference type="ARBA" id="ARBA00010617"/>
    </source>
</evidence>
<dbReference type="PANTHER" id="PTHR46696:SF6">
    <property type="entry name" value="P450, PUTATIVE (EUROFUNG)-RELATED"/>
    <property type="match status" value="1"/>
</dbReference>
<dbReference type="InterPro" id="IPR002397">
    <property type="entry name" value="Cyt_P450_B"/>
</dbReference>
<dbReference type="PRINTS" id="PR00385">
    <property type="entry name" value="P450"/>
</dbReference>
<dbReference type="RefSeq" id="WP_199048530.1">
    <property type="nucleotide sequence ID" value="NZ_JAELXT010000007.1"/>
</dbReference>
<dbReference type="PRINTS" id="PR00359">
    <property type="entry name" value="BP450"/>
</dbReference>
<evidence type="ECO:0000313" key="4">
    <source>
        <dbReference type="Proteomes" id="UP000620670"/>
    </source>
</evidence>
<name>A0ABS0XZV4_9HYPH</name>
<gene>
    <name evidence="3" type="ORF">JAO75_09185</name>
</gene>
<dbReference type="Gene3D" id="1.10.630.10">
    <property type="entry name" value="Cytochrome P450"/>
    <property type="match status" value="1"/>
</dbReference>
<protein>
    <submittedName>
        <fullName evidence="3">Cytochrome P450</fullName>
    </submittedName>
</protein>
<evidence type="ECO:0000313" key="3">
    <source>
        <dbReference type="EMBL" id="MBJ6125586.1"/>
    </source>
</evidence>
<dbReference type="PANTHER" id="PTHR46696">
    <property type="entry name" value="P450, PUTATIVE (EUROFUNG)-RELATED"/>
    <property type="match status" value="1"/>
</dbReference>
<evidence type="ECO:0000256" key="1">
    <source>
        <dbReference type="ARBA" id="ARBA00001971"/>
    </source>
</evidence>
<comment type="similarity">
    <text evidence="2">Belongs to the cytochrome P450 family.</text>
</comment>
<comment type="cofactor">
    <cofactor evidence="1">
        <name>heme</name>
        <dbReference type="ChEBI" id="CHEBI:30413"/>
    </cofactor>
</comment>